<evidence type="ECO:0000313" key="2">
    <source>
        <dbReference type="Proteomes" id="UP001230328"/>
    </source>
</evidence>
<sequence>MPCEFERFYNEHRPHQGIENVRPLHPLPAPFTDPDQSARLDMRRCEYLGSLLREYQHAA</sequence>
<gene>
    <name evidence="1" type="ORF">QF035_002390</name>
</gene>
<evidence type="ECO:0000313" key="1">
    <source>
        <dbReference type="EMBL" id="MDQ1024808.1"/>
    </source>
</evidence>
<dbReference type="RefSeq" id="WP_307520094.1">
    <property type="nucleotide sequence ID" value="NZ_JAUSZI010000002.1"/>
</dbReference>
<dbReference type="EMBL" id="JAUSZI010000002">
    <property type="protein sequence ID" value="MDQ1024808.1"/>
    <property type="molecule type" value="Genomic_DNA"/>
</dbReference>
<name>A0ABU0SMN9_9ACTN</name>
<organism evidence="1 2">
    <name type="scientific">Streptomyces umbrinus</name>
    <dbReference type="NCBI Taxonomy" id="67370"/>
    <lineage>
        <taxon>Bacteria</taxon>
        <taxon>Bacillati</taxon>
        <taxon>Actinomycetota</taxon>
        <taxon>Actinomycetes</taxon>
        <taxon>Kitasatosporales</taxon>
        <taxon>Streptomycetaceae</taxon>
        <taxon>Streptomyces</taxon>
        <taxon>Streptomyces phaeochromogenes group</taxon>
    </lineage>
</organism>
<evidence type="ECO:0008006" key="3">
    <source>
        <dbReference type="Google" id="ProtNLM"/>
    </source>
</evidence>
<accession>A0ABU0SMN9</accession>
<dbReference type="Proteomes" id="UP001230328">
    <property type="component" value="Unassembled WGS sequence"/>
</dbReference>
<comment type="caution">
    <text evidence="1">The sequence shown here is derived from an EMBL/GenBank/DDBJ whole genome shotgun (WGS) entry which is preliminary data.</text>
</comment>
<proteinExistence type="predicted"/>
<protein>
    <recommendedName>
        <fullName evidence="3">Integrase</fullName>
    </recommendedName>
</protein>
<keyword evidence="2" id="KW-1185">Reference proteome</keyword>
<reference evidence="1 2" key="1">
    <citation type="submission" date="2023-07" db="EMBL/GenBank/DDBJ databases">
        <title>Comparative genomics of wheat-associated soil bacteria to identify genetic determinants of phenazine resistance.</title>
        <authorList>
            <person name="Mouncey N."/>
        </authorList>
    </citation>
    <scope>NUCLEOTIDE SEQUENCE [LARGE SCALE GENOMIC DNA]</scope>
    <source>
        <strain evidence="1 2">V2I4</strain>
    </source>
</reference>